<dbReference type="Gene3D" id="3.10.28.10">
    <property type="entry name" value="Homing endonucleases"/>
    <property type="match status" value="2"/>
</dbReference>
<dbReference type="AlphaFoldDB" id="A0A7L8EYQ1"/>
<dbReference type="GeneID" id="60235912"/>
<dbReference type="EMBL" id="MW794303">
    <property type="protein sequence ID" value="QYB19960.1"/>
    <property type="molecule type" value="Genomic_DNA"/>
</dbReference>
<protein>
    <submittedName>
        <fullName evidence="2">LAGLIDADG endonuclease</fullName>
    </submittedName>
</protein>
<dbReference type="GO" id="GO:0005739">
    <property type="term" value="C:mitochondrion"/>
    <property type="evidence" value="ECO:0007669"/>
    <property type="project" value="UniProtKB-ARBA"/>
</dbReference>
<keyword evidence="2" id="KW-0540">Nuclease</keyword>
<dbReference type="EMBL" id="MW794304">
    <property type="protein sequence ID" value="QYB20041.1"/>
    <property type="molecule type" value="Genomic_DNA"/>
</dbReference>
<feature type="domain" description="Homing endonuclease LAGLIDADG" evidence="1">
    <location>
        <begin position="77"/>
        <end position="165"/>
    </location>
</feature>
<evidence type="ECO:0000313" key="3">
    <source>
        <dbReference type="EMBL" id="QYB19875.1"/>
    </source>
</evidence>
<evidence type="ECO:0000313" key="2">
    <source>
        <dbReference type="EMBL" id="QOE17453.1"/>
    </source>
</evidence>
<dbReference type="EMBL" id="MW794305">
    <property type="protein sequence ID" value="QYB20137.1"/>
    <property type="molecule type" value="Genomic_DNA"/>
</dbReference>
<evidence type="ECO:0000259" key="1">
    <source>
        <dbReference type="Pfam" id="PF00961"/>
    </source>
</evidence>
<dbReference type="InterPro" id="IPR027434">
    <property type="entry name" value="Homing_endonucl"/>
</dbReference>
<dbReference type="InterPro" id="IPR004860">
    <property type="entry name" value="LAGLIDADG_dom"/>
</dbReference>
<dbReference type="Pfam" id="PF00961">
    <property type="entry name" value="LAGLIDADG_1"/>
    <property type="match status" value="2"/>
</dbReference>
<dbReference type="EMBL" id="MW794308">
    <property type="protein sequence ID" value="QYB20373.1"/>
    <property type="molecule type" value="Genomic_DNA"/>
</dbReference>
<geneLocation type="mitochondrion" evidence="2"/>
<keyword evidence="2" id="KW-0378">Hydrolase</keyword>
<reference evidence="3" key="2">
    <citation type="journal article" date="2021" name="Front. Microbiol.">
        <title>Pan-Mitogenomics Approach Discovers Diversity and Dynamism in the Prominent Brown Rot Fungal Pathogens.</title>
        <authorList>
            <person name="Yildiz G."/>
            <person name="Ozkilinc H."/>
        </authorList>
    </citation>
    <scope>NUCLEOTIDE SEQUENCE</scope>
</reference>
<dbReference type="InterPro" id="IPR051289">
    <property type="entry name" value="LAGLIDADG_Endonuclease"/>
</dbReference>
<dbReference type="PANTHER" id="PTHR36181">
    <property type="entry name" value="INTRON-ENCODED ENDONUCLEASE AI3-RELATED"/>
    <property type="match status" value="1"/>
</dbReference>
<feature type="domain" description="Homing endonuclease LAGLIDADG" evidence="1">
    <location>
        <begin position="214"/>
        <end position="325"/>
    </location>
</feature>
<reference evidence="2" key="1">
    <citation type="journal article" date="2020" name="Sci. Rep.">
        <title>First characterization of the complete mitochondrial genome of fungal plant-pathogen Monilinia laxa which represents the mobile intron rich structure.</title>
        <authorList>
            <person name="Yildiz G."/>
            <person name="Ozkilinc H."/>
        </authorList>
    </citation>
    <scope>NUCLEOTIDE SEQUENCE</scope>
</reference>
<gene>
    <name evidence="3" type="primary">HE</name>
</gene>
<proteinExistence type="predicted"/>
<organism evidence="2">
    <name type="scientific">Monilinia laxa</name>
    <name type="common">Brown rot fungus</name>
    <name type="synonym">Sclerotinia laxa</name>
    <dbReference type="NCBI Taxonomy" id="61186"/>
    <lineage>
        <taxon>Eukaryota</taxon>
        <taxon>Fungi</taxon>
        <taxon>Dikarya</taxon>
        <taxon>Ascomycota</taxon>
        <taxon>Pezizomycotina</taxon>
        <taxon>Leotiomycetes</taxon>
        <taxon>Helotiales</taxon>
        <taxon>Sclerotiniaceae</taxon>
        <taxon>Monilinia</taxon>
    </lineage>
</organism>
<dbReference type="RefSeq" id="YP_009945089.1">
    <property type="nucleotide sequence ID" value="NC_051483.1"/>
</dbReference>
<sequence length="464" mass="53130">MSASPATQGYMNGRPKLLILKKDTCSNIRRHINQFIPQLSIPTREFSLAVAAASVTESREETATLSSEMRNFYEWFAGFTDAEGNFYIVISGSCAFRFQINLHKDDIDVLYYIHKTLGFGEVRSYHNFSAFTVTRLKDIAQLLKIFAQYPLQGSKWLNYRDFSKAFELYSNPCASPRGAETLKDILRIKNGMNRLRSDFTMPNSKEIRITPYWLLGFIEGEGSFSINKRNNFRLDFSLCQSSTNLQLLGKIKIYLENLPSEVNTEGNYVGALGISNARANNPNHLPSTRIETARIPYITSIFIPFLESLTWRSKKRFDFQDWKNILLLKEQGHHLSEQGVKLIDLILSQMNNNRLSTASSQPTVDRTLLLAETNLLINGPSNFELRNGRKWVISLKKYYNSSRRNICVIITDEKGNNLHSFDSLADCAKFLVVHPDTVSKRIIKGIPFLLENRRAYIKKEEVSN</sequence>
<accession>A0A7L8EYQ1</accession>
<dbReference type="GO" id="GO:0004519">
    <property type="term" value="F:endonuclease activity"/>
    <property type="evidence" value="ECO:0007669"/>
    <property type="project" value="UniProtKB-KW"/>
</dbReference>
<keyword evidence="2" id="KW-0255">Endonuclease</keyword>
<dbReference type="EMBL" id="MW794306">
    <property type="protein sequence ID" value="QYB20203.1"/>
    <property type="molecule type" value="Genomic_DNA"/>
</dbReference>
<name>A0A7L8EYQ1_MONLA</name>
<dbReference type="SUPFAM" id="SSF55608">
    <property type="entry name" value="Homing endonucleases"/>
    <property type="match status" value="2"/>
</dbReference>
<dbReference type="PANTHER" id="PTHR36181:SF2">
    <property type="entry name" value="INTRON-ENCODED ENDONUCLEASE AI3-RELATED"/>
    <property type="match status" value="1"/>
</dbReference>
<dbReference type="EMBL" id="MN881998">
    <property type="protein sequence ID" value="QOE17453.1"/>
    <property type="molecule type" value="Genomic_DNA"/>
</dbReference>
<dbReference type="EMBL" id="MW794307">
    <property type="protein sequence ID" value="QYB20288.1"/>
    <property type="molecule type" value="Genomic_DNA"/>
</dbReference>
<keyword evidence="2" id="KW-0496">Mitochondrion</keyword>
<dbReference type="EMBL" id="MW794302">
    <property type="protein sequence ID" value="QYB19875.1"/>
    <property type="molecule type" value="Genomic_DNA"/>
</dbReference>